<keyword evidence="1" id="KW-0472">Membrane</keyword>
<keyword evidence="1" id="KW-0812">Transmembrane</keyword>
<organism evidence="2 3">
    <name type="scientific">Mycobacteroides chelonae</name>
    <name type="common">Mycobacterium chelonae</name>
    <dbReference type="NCBI Taxonomy" id="1774"/>
    <lineage>
        <taxon>Bacteria</taxon>
        <taxon>Bacillati</taxon>
        <taxon>Actinomycetota</taxon>
        <taxon>Actinomycetes</taxon>
        <taxon>Mycobacteriales</taxon>
        <taxon>Mycobacteriaceae</taxon>
        <taxon>Mycobacteroides</taxon>
    </lineage>
</organism>
<feature type="transmembrane region" description="Helical" evidence="1">
    <location>
        <begin position="6"/>
        <end position="27"/>
    </location>
</feature>
<evidence type="ECO:0000256" key="1">
    <source>
        <dbReference type="SAM" id="Phobius"/>
    </source>
</evidence>
<evidence type="ECO:0000313" key="2">
    <source>
        <dbReference type="EMBL" id="QDF71857.1"/>
    </source>
</evidence>
<dbReference type="RefSeq" id="WP_075908189.1">
    <property type="nucleotide sequence ID" value="NZ_CP041150.1"/>
</dbReference>
<dbReference type="AlphaFoldDB" id="A0AB73U4W7"/>
<reference evidence="2 3" key="1">
    <citation type="submission" date="2019-06" db="EMBL/GenBank/DDBJ databases">
        <title>Whole geneome sequnce of Mycobacteroides chelonae M77 isolated from bovine milk from Meghalaya, India.</title>
        <authorList>
            <person name="Vise E."/>
            <person name="Das S."/>
            <person name="Garg A."/>
            <person name="Ghatak S."/>
            <person name="Shakuntala I."/>
            <person name="Milton A.A.P."/>
            <person name="Karam A."/>
            <person name="Sanjukta R."/>
            <person name="Puro K."/>
            <person name="Sen A."/>
        </authorList>
    </citation>
    <scope>NUCLEOTIDE SEQUENCE [LARGE SCALE GENOMIC DNA]</scope>
    <source>
        <strain evidence="2 3">M77</strain>
    </source>
</reference>
<keyword evidence="1" id="KW-1133">Transmembrane helix</keyword>
<evidence type="ECO:0000313" key="3">
    <source>
        <dbReference type="Proteomes" id="UP000317728"/>
    </source>
</evidence>
<dbReference type="EMBL" id="CP041150">
    <property type="protein sequence ID" value="QDF71857.1"/>
    <property type="molecule type" value="Genomic_DNA"/>
</dbReference>
<accession>A0AB73U4W7</accession>
<proteinExistence type="predicted"/>
<name>A0AB73U4W7_MYCCH</name>
<protein>
    <submittedName>
        <fullName evidence="2">Uncharacterized protein</fullName>
    </submittedName>
</protein>
<gene>
    <name evidence="2" type="ORF">FJK96_17985</name>
</gene>
<dbReference type="Proteomes" id="UP000317728">
    <property type="component" value="Chromosome"/>
</dbReference>
<sequence length="135" mass="14815">MTLDQALELLGAVLAGGFIGTAIKGWVDRRNGKDTNANAKDANDNADWKSFCAEQRETFATAMEEQRKAHDRAIGAMSAAHDRAIEGMNGRIATLETKFNTEHDTLNVALSHLRELRACRICDVPPLPKPLEGRL</sequence>